<keyword evidence="8 9" id="KW-0807">Transducer</keyword>
<feature type="transmembrane region" description="Helical" evidence="10">
    <location>
        <begin position="231"/>
        <end position="251"/>
    </location>
</feature>
<dbReference type="PRINTS" id="PR00657">
    <property type="entry name" value="CCCHEMOKINER"/>
</dbReference>
<dbReference type="InterPro" id="IPR000276">
    <property type="entry name" value="GPCR_Rhodpsn"/>
</dbReference>
<feature type="transmembrane region" description="Helical" evidence="10">
    <location>
        <begin position="199"/>
        <end position="219"/>
    </location>
</feature>
<dbReference type="OrthoDB" id="5981253at2759"/>
<name>A0A3P8VVW9_CYNSE</name>
<dbReference type="PRINTS" id="PR00237">
    <property type="entry name" value="GPCRRHODOPSN"/>
</dbReference>
<evidence type="ECO:0000256" key="9">
    <source>
        <dbReference type="RuleBase" id="RU000688"/>
    </source>
</evidence>
<evidence type="ECO:0000256" key="8">
    <source>
        <dbReference type="ARBA" id="ARBA00023224"/>
    </source>
</evidence>
<dbReference type="GO" id="GO:0016493">
    <property type="term" value="F:C-C chemokine receptor activity"/>
    <property type="evidence" value="ECO:0007669"/>
    <property type="project" value="TreeGrafter"/>
</dbReference>
<keyword evidence="3 9" id="KW-0812">Transmembrane</keyword>
<reference evidence="12 13" key="1">
    <citation type="journal article" date="2014" name="Nat. Genet.">
        <title>Whole-genome sequence of a flatfish provides insights into ZW sex chromosome evolution and adaptation to a benthic lifestyle.</title>
        <authorList>
            <person name="Chen S."/>
            <person name="Zhang G."/>
            <person name="Shao C."/>
            <person name="Huang Q."/>
            <person name="Liu G."/>
            <person name="Zhang P."/>
            <person name="Song W."/>
            <person name="An N."/>
            <person name="Chalopin D."/>
            <person name="Volff J.N."/>
            <person name="Hong Y."/>
            <person name="Li Q."/>
            <person name="Sha Z."/>
            <person name="Zhou H."/>
            <person name="Xie M."/>
            <person name="Yu Q."/>
            <person name="Liu Y."/>
            <person name="Xiang H."/>
            <person name="Wang N."/>
            <person name="Wu K."/>
            <person name="Yang C."/>
            <person name="Zhou Q."/>
            <person name="Liao X."/>
            <person name="Yang L."/>
            <person name="Hu Q."/>
            <person name="Zhang J."/>
            <person name="Meng L."/>
            <person name="Jin L."/>
            <person name="Tian Y."/>
            <person name="Lian J."/>
            <person name="Yang J."/>
            <person name="Miao G."/>
            <person name="Liu S."/>
            <person name="Liang Z."/>
            <person name="Yan F."/>
            <person name="Li Y."/>
            <person name="Sun B."/>
            <person name="Zhang H."/>
            <person name="Zhang J."/>
            <person name="Zhu Y."/>
            <person name="Du M."/>
            <person name="Zhao Y."/>
            <person name="Schartl M."/>
            <person name="Tang Q."/>
            <person name="Wang J."/>
        </authorList>
    </citation>
    <scope>NUCLEOTIDE SEQUENCE</scope>
</reference>
<evidence type="ECO:0000313" key="13">
    <source>
        <dbReference type="Proteomes" id="UP000265120"/>
    </source>
</evidence>
<comment type="similarity">
    <text evidence="9">Belongs to the G-protein coupled receptor 1 family.</text>
</comment>
<dbReference type="PROSITE" id="PS50262">
    <property type="entry name" value="G_PROTEIN_RECEP_F1_2"/>
    <property type="match status" value="1"/>
</dbReference>
<reference evidence="12" key="3">
    <citation type="submission" date="2025-09" db="UniProtKB">
        <authorList>
            <consortium name="Ensembl"/>
        </authorList>
    </citation>
    <scope>IDENTIFICATION</scope>
</reference>
<dbReference type="GO" id="GO:0060326">
    <property type="term" value="P:cell chemotaxis"/>
    <property type="evidence" value="ECO:0007669"/>
    <property type="project" value="TreeGrafter"/>
</dbReference>
<feature type="domain" description="G-protein coupled receptors family 1 profile" evidence="11">
    <location>
        <begin position="47"/>
        <end position="294"/>
    </location>
</feature>
<organism evidence="12 13">
    <name type="scientific">Cynoglossus semilaevis</name>
    <name type="common">Tongue sole</name>
    <dbReference type="NCBI Taxonomy" id="244447"/>
    <lineage>
        <taxon>Eukaryota</taxon>
        <taxon>Metazoa</taxon>
        <taxon>Chordata</taxon>
        <taxon>Craniata</taxon>
        <taxon>Vertebrata</taxon>
        <taxon>Euteleostomi</taxon>
        <taxon>Actinopterygii</taxon>
        <taxon>Neopterygii</taxon>
        <taxon>Teleostei</taxon>
        <taxon>Neoteleostei</taxon>
        <taxon>Acanthomorphata</taxon>
        <taxon>Carangaria</taxon>
        <taxon>Pleuronectiformes</taxon>
        <taxon>Pleuronectoidei</taxon>
        <taxon>Cynoglossidae</taxon>
        <taxon>Cynoglossinae</taxon>
        <taxon>Cynoglossus</taxon>
    </lineage>
</organism>
<comment type="subcellular location">
    <subcellularLocation>
        <location evidence="1">Cell membrane</location>
        <topology evidence="1">Multi-pass membrane protein</topology>
    </subcellularLocation>
</comment>
<dbReference type="PANTHER" id="PTHR10489:SF944">
    <property type="entry name" value="C-C CHEMOKINE RECEPTOR TYPE 8-LIKE"/>
    <property type="match status" value="1"/>
</dbReference>
<dbReference type="STRING" id="244447.ENSCSEP00000017471"/>
<dbReference type="Pfam" id="PF00001">
    <property type="entry name" value="7tm_1"/>
    <property type="match status" value="1"/>
</dbReference>
<evidence type="ECO:0000313" key="12">
    <source>
        <dbReference type="Ensembl" id="ENSCSEP00000017471.1"/>
    </source>
</evidence>
<keyword evidence="7 9" id="KW-0675">Receptor</keyword>
<dbReference type="OMA" id="CHPIYPE"/>
<dbReference type="GO" id="GO:0019957">
    <property type="term" value="F:C-C chemokine binding"/>
    <property type="evidence" value="ECO:0007669"/>
    <property type="project" value="TreeGrafter"/>
</dbReference>
<protein>
    <submittedName>
        <fullName evidence="12">Si:cabz01093077.1</fullName>
    </submittedName>
</protein>
<evidence type="ECO:0000256" key="2">
    <source>
        <dbReference type="ARBA" id="ARBA00022475"/>
    </source>
</evidence>
<dbReference type="RefSeq" id="XP_016893173.1">
    <property type="nucleotide sequence ID" value="XM_017037684.2"/>
</dbReference>
<dbReference type="PANTHER" id="PTHR10489">
    <property type="entry name" value="CELL ADHESION MOLECULE"/>
    <property type="match status" value="1"/>
</dbReference>
<dbReference type="InterPro" id="IPR000355">
    <property type="entry name" value="Chemokine_rcpt"/>
</dbReference>
<dbReference type="GeneID" id="103388786"/>
<evidence type="ECO:0000259" key="11">
    <source>
        <dbReference type="PROSITE" id="PS50262"/>
    </source>
</evidence>
<dbReference type="SUPFAM" id="SSF81321">
    <property type="entry name" value="Family A G protein-coupled receptor-like"/>
    <property type="match status" value="1"/>
</dbReference>
<feature type="transmembrane region" description="Helical" evidence="10">
    <location>
        <begin position="137"/>
        <end position="156"/>
    </location>
</feature>
<dbReference type="GO" id="GO:0009897">
    <property type="term" value="C:external side of plasma membrane"/>
    <property type="evidence" value="ECO:0007669"/>
    <property type="project" value="TreeGrafter"/>
</dbReference>
<keyword evidence="13" id="KW-1185">Reference proteome</keyword>
<evidence type="ECO:0000256" key="7">
    <source>
        <dbReference type="ARBA" id="ARBA00023170"/>
    </source>
</evidence>
<dbReference type="PROSITE" id="PS00237">
    <property type="entry name" value="G_PROTEIN_RECEP_F1_1"/>
    <property type="match status" value="1"/>
</dbReference>
<dbReference type="Ensembl" id="ENSCSET00000017689.1">
    <property type="protein sequence ID" value="ENSCSEP00000017471.1"/>
    <property type="gene ID" value="ENSCSEG00000011210.1"/>
</dbReference>
<feature type="transmembrane region" description="Helical" evidence="10">
    <location>
        <begin position="107"/>
        <end position="130"/>
    </location>
</feature>
<evidence type="ECO:0000256" key="3">
    <source>
        <dbReference type="ARBA" id="ARBA00022692"/>
    </source>
</evidence>
<dbReference type="GO" id="GO:0006955">
    <property type="term" value="P:immune response"/>
    <property type="evidence" value="ECO:0007669"/>
    <property type="project" value="TreeGrafter"/>
</dbReference>
<dbReference type="GeneTree" id="ENSGT01020000230359"/>
<dbReference type="GO" id="GO:0007204">
    <property type="term" value="P:positive regulation of cytosolic calcium ion concentration"/>
    <property type="evidence" value="ECO:0007669"/>
    <property type="project" value="TreeGrafter"/>
</dbReference>
<dbReference type="AlphaFoldDB" id="A0A3P8VVW9"/>
<keyword evidence="6 10" id="KW-0472">Membrane</keyword>
<dbReference type="Gene3D" id="1.20.1070.10">
    <property type="entry name" value="Rhodopsin 7-helix transmembrane proteins"/>
    <property type="match status" value="1"/>
</dbReference>
<dbReference type="GO" id="GO:0019722">
    <property type="term" value="P:calcium-mediated signaling"/>
    <property type="evidence" value="ECO:0007669"/>
    <property type="project" value="TreeGrafter"/>
</dbReference>
<feature type="transmembrane region" description="Helical" evidence="10">
    <location>
        <begin position="271"/>
        <end position="297"/>
    </location>
</feature>
<evidence type="ECO:0000256" key="10">
    <source>
        <dbReference type="SAM" id="Phobius"/>
    </source>
</evidence>
<reference evidence="12" key="2">
    <citation type="submission" date="2025-08" db="UniProtKB">
        <authorList>
            <consortium name="Ensembl"/>
        </authorList>
    </citation>
    <scope>IDENTIFICATION</scope>
</reference>
<keyword evidence="2" id="KW-1003">Cell membrane</keyword>
<evidence type="ECO:0000256" key="6">
    <source>
        <dbReference type="ARBA" id="ARBA00023136"/>
    </source>
</evidence>
<sequence>MNLSDLEMYASYEYNDTCEQDSTEEVLIGSVVLPAVYYVLFCFGVLGNITVLWVLLRHIKLKSMTDVGLLNLALSDLILAVSLPMWASHSQNIVSCKLLTGIYQLGFYSGTLFVTLMSVDRYLAIVHAVAAMRARTLCYGIIATVAIWVASSAMAAPQVVFASVVMDEEDGETFQCQPWYPDENVDFWKKLRNFSENTVGLFVCLPIMVFCYVKILLVLSKSRNSKKSKAVKLIFTIVCVFVVCWVPYNVVVFLQTLQMYELLNDCKALKAITSAIGFTEIIALSHCCLNPIIYAFVGEKFRKSMDKALSTYLGRRYWGIRHRDRDTTEGETSNTPVKSEY</sequence>
<dbReference type="InterPro" id="IPR050119">
    <property type="entry name" value="CCR1-9-like"/>
</dbReference>
<evidence type="ECO:0000256" key="5">
    <source>
        <dbReference type="ARBA" id="ARBA00023040"/>
    </source>
</evidence>
<accession>A0A3P8VVW9</accession>
<evidence type="ECO:0000256" key="1">
    <source>
        <dbReference type="ARBA" id="ARBA00004651"/>
    </source>
</evidence>
<dbReference type="Proteomes" id="UP000265120">
    <property type="component" value="Chromosome 13"/>
</dbReference>
<proteinExistence type="inferred from homology"/>
<keyword evidence="5 9" id="KW-0297">G-protein coupled receptor</keyword>
<feature type="transmembrane region" description="Helical" evidence="10">
    <location>
        <begin position="35"/>
        <end position="56"/>
    </location>
</feature>
<evidence type="ECO:0000256" key="4">
    <source>
        <dbReference type="ARBA" id="ARBA00022989"/>
    </source>
</evidence>
<dbReference type="InterPro" id="IPR017452">
    <property type="entry name" value="GPCR_Rhodpsn_7TM"/>
</dbReference>
<feature type="transmembrane region" description="Helical" evidence="10">
    <location>
        <begin position="68"/>
        <end position="87"/>
    </location>
</feature>
<dbReference type="InParanoid" id="A0A3P8VVW9"/>
<keyword evidence="4 10" id="KW-1133">Transmembrane helix</keyword>
<dbReference type="CDD" id="cd14984">
    <property type="entry name" value="7tmA_Chemokine_R"/>
    <property type="match status" value="1"/>
</dbReference>